<organism evidence="2 3">
    <name type="scientific">Pisolithus microcarpus 441</name>
    <dbReference type="NCBI Taxonomy" id="765257"/>
    <lineage>
        <taxon>Eukaryota</taxon>
        <taxon>Fungi</taxon>
        <taxon>Dikarya</taxon>
        <taxon>Basidiomycota</taxon>
        <taxon>Agaricomycotina</taxon>
        <taxon>Agaricomycetes</taxon>
        <taxon>Agaricomycetidae</taxon>
        <taxon>Boletales</taxon>
        <taxon>Sclerodermatineae</taxon>
        <taxon>Pisolithaceae</taxon>
        <taxon>Pisolithus</taxon>
    </lineage>
</organism>
<dbReference type="AlphaFoldDB" id="A0A0D0A0A1"/>
<dbReference type="EMBL" id="KN833707">
    <property type="protein sequence ID" value="KIK25463.1"/>
    <property type="molecule type" value="Genomic_DNA"/>
</dbReference>
<name>A0A0D0A0A1_9AGAM</name>
<gene>
    <name evidence="2" type="ORF">PISMIDRAFT_96544</name>
</gene>
<keyword evidence="3" id="KW-1185">Reference proteome</keyword>
<evidence type="ECO:0000313" key="3">
    <source>
        <dbReference type="Proteomes" id="UP000054018"/>
    </source>
</evidence>
<reference evidence="3" key="2">
    <citation type="submission" date="2015-01" db="EMBL/GenBank/DDBJ databases">
        <title>Evolutionary Origins and Diversification of the Mycorrhizal Mutualists.</title>
        <authorList>
            <consortium name="DOE Joint Genome Institute"/>
            <consortium name="Mycorrhizal Genomics Consortium"/>
            <person name="Kohler A."/>
            <person name="Kuo A."/>
            <person name="Nagy L.G."/>
            <person name="Floudas D."/>
            <person name="Copeland A."/>
            <person name="Barry K.W."/>
            <person name="Cichocki N."/>
            <person name="Veneault-Fourrey C."/>
            <person name="LaButti K."/>
            <person name="Lindquist E.A."/>
            <person name="Lipzen A."/>
            <person name="Lundell T."/>
            <person name="Morin E."/>
            <person name="Murat C."/>
            <person name="Riley R."/>
            <person name="Ohm R."/>
            <person name="Sun H."/>
            <person name="Tunlid A."/>
            <person name="Henrissat B."/>
            <person name="Grigoriev I.V."/>
            <person name="Hibbett D.S."/>
            <person name="Martin F."/>
        </authorList>
    </citation>
    <scope>NUCLEOTIDE SEQUENCE [LARGE SCALE GENOMIC DNA]</scope>
    <source>
        <strain evidence="3">441</strain>
    </source>
</reference>
<reference evidence="2 3" key="1">
    <citation type="submission" date="2014-04" db="EMBL/GenBank/DDBJ databases">
        <authorList>
            <consortium name="DOE Joint Genome Institute"/>
            <person name="Kuo A."/>
            <person name="Kohler A."/>
            <person name="Costa M.D."/>
            <person name="Nagy L.G."/>
            <person name="Floudas D."/>
            <person name="Copeland A."/>
            <person name="Barry K.W."/>
            <person name="Cichocki N."/>
            <person name="Veneault-Fourrey C."/>
            <person name="LaButti K."/>
            <person name="Lindquist E.A."/>
            <person name="Lipzen A."/>
            <person name="Lundell T."/>
            <person name="Morin E."/>
            <person name="Murat C."/>
            <person name="Sun H."/>
            <person name="Tunlid A."/>
            <person name="Henrissat B."/>
            <person name="Grigoriev I.V."/>
            <person name="Hibbett D.S."/>
            <person name="Martin F."/>
            <person name="Nordberg H.P."/>
            <person name="Cantor M.N."/>
            <person name="Hua S.X."/>
        </authorList>
    </citation>
    <scope>NUCLEOTIDE SEQUENCE [LARGE SCALE GENOMIC DNA]</scope>
    <source>
        <strain evidence="2 3">441</strain>
    </source>
</reference>
<dbReference type="OrthoDB" id="3232986at2759"/>
<evidence type="ECO:0000259" key="1">
    <source>
        <dbReference type="Pfam" id="PF20722"/>
    </source>
</evidence>
<dbReference type="HOGENOM" id="CLU_006344_10_2_1"/>
<accession>A0A0D0A0A1</accession>
<sequence>MTYAGHFCLGEHFKGTVIIYGIGDTFLRHFDMDRHFHCQTNMYYPFTNFGDWEMANFLLQLNLSMREMKKMLLSFWTAKELCKHIEDLPKGLCWKVHIVPTRHPTTNPVQLYWHDSLKCIEALFNHPFYAGKMDYSPFRVFTAAERVMRVYSEWMSSDGAWDLQTKVPVGSTLCGVILSSDKTNITNVCGGKVAHPLLISLANIRMNVRNKGSSHAFLLTALMPIAEFIYPIMRIHLVLEARLFHACLDFVLEPLKKAAQFGQMMADPLGNICFCFTPLLESIPCDPNDIEAYFDACAQFRLSGILRPFWRDWLLSDPHRFLTLECLHHWHHMSWDHNVKWCKCALGSEELDFHFSLLPPITGLRQFKSGITKLKQVGGCTQCDIQRYLVIVIAGTAHPDVVAAVHALTEFHYLAQAPAITEEGCEKIAAALAKFHHYKQAIIDGGLRRGDQSGSILEHWEIPKLELLQSVVPSISQVGSVLQWSADTTEHTHIEVIKDPASRMNNKDYSSQICRHLDRVEKCRMFDTTVCLHRTAEAGSSSSAVEHDRDQSDGEVDHVVDDVGEAEAAVLNDLWAPKQSPSDFFEITAKLLASTTLSSSPLRTFVRGSTAFHLNFHPTFCHLSVDAAAEKFAIPDLRSALGDYLALYNCLTRQSAQDILLPFEYLQIWYKVRIQQRVYHDRASTALVYTIHAQPPNGHWKYGRYDAAILQVDEGYDWPDSGLTGHAVVEVCLIMCPCPPKGINVPWANHFLVYVRRFDVVNVEPSTHLHVLKRAVRASGSYFGDVFPLDQISSFAHSTMISLILQSLYYYSLAGSSINGDSEQPKGNHKARLWCYQPPLQVPPPSYTVQQPPHTSLWISSRLL</sequence>
<evidence type="ECO:0000313" key="2">
    <source>
        <dbReference type="EMBL" id="KIK25463.1"/>
    </source>
</evidence>
<proteinExistence type="predicted"/>
<dbReference type="Pfam" id="PF18759">
    <property type="entry name" value="Plavaka"/>
    <property type="match status" value="2"/>
</dbReference>
<dbReference type="Proteomes" id="UP000054018">
    <property type="component" value="Unassembled WGS sequence"/>
</dbReference>
<protein>
    <recommendedName>
        <fullName evidence="1">DUF6830 domain-containing protein</fullName>
    </recommendedName>
</protein>
<dbReference type="InterPro" id="IPR049233">
    <property type="entry name" value="DUF6830"/>
</dbReference>
<dbReference type="InterPro" id="IPR041078">
    <property type="entry name" value="Plavaka"/>
</dbReference>
<feature type="domain" description="DUF6830" evidence="1">
    <location>
        <begin position="583"/>
        <end position="730"/>
    </location>
</feature>
<dbReference type="Pfam" id="PF20722">
    <property type="entry name" value="DUF6830"/>
    <property type="match status" value="1"/>
</dbReference>